<comment type="caution">
    <text evidence="1">The sequence shown here is derived from an EMBL/GenBank/DDBJ whole genome shotgun (WGS) entry which is preliminary data.</text>
</comment>
<gene>
    <name evidence="1" type="ORF">MLD38_034774</name>
</gene>
<dbReference type="Proteomes" id="UP001057402">
    <property type="component" value="Chromosome 10"/>
</dbReference>
<keyword evidence="2" id="KW-1185">Reference proteome</keyword>
<accession>A0ACB9MCE4</accession>
<sequence>MGKEDLSASAETNTLFDSRIMKPSISVEGKPNTSSPGETGGRRTLLLSEFVSTNARRPATYSWVHHPHTVSLESLFGRTTGVCAPCLTRGSPSNISTFFLSPSWMEASAWSPALRVSICSNRVGQSLVIPPSLLRQRIYRGLSRIVGHLSLNDCGGPCPSTRGDRAPALEAGNLFASLEATWLLKKKGQEVWRCLDGRSIFLVGMMGSGKTTVGEIMSEALGYTFVDSDKYVERALGLDSVAQIFKQCGEKFFRDYESNALQKLSVMGNQVVATGGGAVIRPVNWEYMKQGVSVYLDVPVDALARRIAAVGTNSRPLLDFDSGDPYTKAFIGLFTLSKKRSQSYSSADVTVSLLDLAANLGVEDVSDLTPTAIAIEVLVRVEKFLRGGIDRIDIRMCP</sequence>
<dbReference type="EMBL" id="CM042889">
    <property type="protein sequence ID" value="KAI4321390.1"/>
    <property type="molecule type" value="Genomic_DNA"/>
</dbReference>
<reference evidence="2" key="1">
    <citation type="journal article" date="2023" name="Front. Plant Sci.">
        <title>Chromosomal-level genome assembly of Melastoma candidum provides insights into trichome evolution.</title>
        <authorList>
            <person name="Zhong Y."/>
            <person name="Wu W."/>
            <person name="Sun C."/>
            <person name="Zou P."/>
            <person name="Liu Y."/>
            <person name="Dai S."/>
            <person name="Zhou R."/>
        </authorList>
    </citation>
    <scope>NUCLEOTIDE SEQUENCE [LARGE SCALE GENOMIC DNA]</scope>
</reference>
<evidence type="ECO:0000313" key="2">
    <source>
        <dbReference type="Proteomes" id="UP001057402"/>
    </source>
</evidence>
<name>A0ACB9MCE4_9MYRT</name>
<organism evidence="1 2">
    <name type="scientific">Melastoma candidum</name>
    <dbReference type="NCBI Taxonomy" id="119954"/>
    <lineage>
        <taxon>Eukaryota</taxon>
        <taxon>Viridiplantae</taxon>
        <taxon>Streptophyta</taxon>
        <taxon>Embryophyta</taxon>
        <taxon>Tracheophyta</taxon>
        <taxon>Spermatophyta</taxon>
        <taxon>Magnoliopsida</taxon>
        <taxon>eudicotyledons</taxon>
        <taxon>Gunneridae</taxon>
        <taxon>Pentapetalae</taxon>
        <taxon>rosids</taxon>
        <taxon>malvids</taxon>
        <taxon>Myrtales</taxon>
        <taxon>Melastomataceae</taxon>
        <taxon>Melastomatoideae</taxon>
        <taxon>Melastomateae</taxon>
        <taxon>Melastoma</taxon>
    </lineage>
</organism>
<protein>
    <submittedName>
        <fullName evidence="1">Uncharacterized protein</fullName>
    </submittedName>
</protein>
<evidence type="ECO:0000313" key="1">
    <source>
        <dbReference type="EMBL" id="KAI4321390.1"/>
    </source>
</evidence>
<proteinExistence type="predicted"/>